<dbReference type="STRING" id="408074.SAMN05660909_00971"/>
<keyword evidence="1" id="KW-0812">Transmembrane</keyword>
<keyword evidence="1" id="KW-1133">Transmembrane helix</keyword>
<proteinExistence type="predicted"/>
<dbReference type="RefSeq" id="WP_168927732.1">
    <property type="nucleotide sequence ID" value="NZ_BKAT01000002.1"/>
</dbReference>
<keyword evidence="3" id="KW-1185">Reference proteome</keyword>
<evidence type="ECO:0000313" key="3">
    <source>
        <dbReference type="Proteomes" id="UP000199656"/>
    </source>
</evidence>
<reference evidence="3" key="1">
    <citation type="submission" date="2016-10" db="EMBL/GenBank/DDBJ databases">
        <authorList>
            <person name="Varghese N."/>
            <person name="Submissions S."/>
        </authorList>
    </citation>
    <scope>NUCLEOTIDE SEQUENCE [LARGE SCALE GENOMIC DNA]</scope>
    <source>
        <strain evidence="3">DSM 23920</strain>
    </source>
</reference>
<dbReference type="EMBL" id="FNRL01000003">
    <property type="protein sequence ID" value="SEA15162.1"/>
    <property type="molecule type" value="Genomic_DNA"/>
</dbReference>
<evidence type="ECO:0000313" key="2">
    <source>
        <dbReference type="EMBL" id="SEA15162.1"/>
    </source>
</evidence>
<organism evidence="2 3">
    <name type="scientific">Chitinophaga terrae</name>
    <name type="common">ex Kim and Jung 2007</name>
    <dbReference type="NCBI Taxonomy" id="408074"/>
    <lineage>
        <taxon>Bacteria</taxon>
        <taxon>Pseudomonadati</taxon>
        <taxon>Bacteroidota</taxon>
        <taxon>Chitinophagia</taxon>
        <taxon>Chitinophagales</taxon>
        <taxon>Chitinophagaceae</taxon>
        <taxon>Chitinophaga</taxon>
    </lineage>
</organism>
<accession>A0A1H3YVT0</accession>
<evidence type="ECO:0000256" key="1">
    <source>
        <dbReference type="SAM" id="Phobius"/>
    </source>
</evidence>
<dbReference type="AlphaFoldDB" id="A0A1H3YVT0"/>
<feature type="transmembrane region" description="Helical" evidence="1">
    <location>
        <begin position="6"/>
        <end position="23"/>
    </location>
</feature>
<dbReference type="Proteomes" id="UP000199656">
    <property type="component" value="Unassembled WGS sequence"/>
</dbReference>
<name>A0A1H3YVT0_9BACT</name>
<keyword evidence="1" id="KW-0472">Membrane</keyword>
<protein>
    <submittedName>
        <fullName evidence="2">Uncharacterized protein</fullName>
    </submittedName>
</protein>
<sequence length="55" mass="6145">MLLSTIINHVIVVFIILLLIMAARRLRIAYPIVLAIGGAYTRFLPKCISTMIEGM</sequence>
<gene>
    <name evidence="2" type="ORF">SAMN05660909_00971</name>
</gene>